<keyword evidence="2" id="KW-1185">Reference proteome</keyword>
<reference evidence="1 2" key="1">
    <citation type="journal article" date="2017" name="Nat. Commun.">
        <title>Genome assembly with in vitro proximity ligation data and whole-genome triplication in lettuce.</title>
        <authorList>
            <person name="Reyes-Chin-Wo S."/>
            <person name="Wang Z."/>
            <person name="Yang X."/>
            <person name="Kozik A."/>
            <person name="Arikit S."/>
            <person name="Song C."/>
            <person name="Xia L."/>
            <person name="Froenicke L."/>
            <person name="Lavelle D.O."/>
            <person name="Truco M.J."/>
            <person name="Xia R."/>
            <person name="Zhu S."/>
            <person name="Xu C."/>
            <person name="Xu H."/>
            <person name="Xu X."/>
            <person name="Cox K."/>
            <person name="Korf I."/>
            <person name="Meyers B.C."/>
            <person name="Michelmore R.W."/>
        </authorList>
    </citation>
    <scope>NUCLEOTIDE SEQUENCE [LARGE SCALE GENOMIC DNA]</scope>
    <source>
        <strain evidence="2">cv. Salinas</strain>
        <tissue evidence="1">Seedlings</tissue>
    </source>
</reference>
<dbReference type="Proteomes" id="UP000235145">
    <property type="component" value="Unassembled WGS sequence"/>
</dbReference>
<sequence>MVVEMSVRYLLLEHLRTMEKTFTGGRRGLWFFKWYNEEDGHIITAEDFGRNNCKALSYYFCSGDNSCFENVNHFGLAFSRMFGSTFGLAM</sequence>
<evidence type="ECO:0000313" key="2">
    <source>
        <dbReference type="Proteomes" id="UP000235145"/>
    </source>
</evidence>
<accession>A0A9R1UMH8</accession>
<name>A0A9R1UMH8_LACSA</name>
<protein>
    <submittedName>
        <fullName evidence="1">Uncharacterized protein</fullName>
    </submittedName>
</protein>
<dbReference type="AlphaFoldDB" id="A0A9R1UMH8"/>
<evidence type="ECO:0000313" key="1">
    <source>
        <dbReference type="EMBL" id="KAJ0189563.1"/>
    </source>
</evidence>
<organism evidence="1 2">
    <name type="scientific">Lactuca sativa</name>
    <name type="common">Garden lettuce</name>
    <dbReference type="NCBI Taxonomy" id="4236"/>
    <lineage>
        <taxon>Eukaryota</taxon>
        <taxon>Viridiplantae</taxon>
        <taxon>Streptophyta</taxon>
        <taxon>Embryophyta</taxon>
        <taxon>Tracheophyta</taxon>
        <taxon>Spermatophyta</taxon>
        <taxon>Magnoliopsida</taxon>
        <taxon>eudicotyledons</taxon>
        <taxon>Gunneridae</taxon>
        <taxon>Pentapetalae</taxon>
        <taxon>asterids</taxon>
        <taxon>campanulids</taxon>
        <taxon>Asterales</taxon>
        <taxon>Asteraceae</taxon>
        <taxon>Cichorioideae</taxon>
        <taxon>Cichorieae</taxon>
        <taxon>Lactucinae</taxon>
        <taxon>Lactuca</taxon>
    </lineage>
</organism>
<comment type="caution">
    <text evidence="1">The sequence shown here is derived from an EMBL/GenBank/DDBJ whole genome shotgun (WGS) entry which is preliminary data.</text>
</comment>
<gene>
    <name evidence="1" type="ORF">LSAT_V11C800411010</name>
</gene>
<dbReference type="EMBL" id="NBSK02000008">
    <property type="protein sequence ID" value="KAJ0189563.1"/>
    <property type="molecule type" value="Genomic_DNA"/>
</dbReference>
<proteinExistence type="predicted"/>